<gene>
    <name evidence="2" type="ORF">C8N34_12165</name>
</gene>
<dbReference type="EMBL" id="QBKP01000021">
    <property type="protein sequence ID" value="PTX45635.1"/>
    <property type="molecule type" value="Genomic_DNA"/>
</dbReference>
<proteinExistence type="predicted"/>
<accession>A0A2T6AP93</accession>
<reference evidence="2 3" key="1">
    <citation type="submission" date="2018-04" db="EMBL/GenBank/DDBJ databases">
        <title>Genomic Encyclopedia of Archaeal and Bacterial Type Strains, Phase II (KMG-II): from individual species to whole genera.</title>
        <authorList>
            <person name="Goeker M."/>
        </authorList>
    </citation>
    <scope>NUCLEOTIDE SEQUENCE [LARGE SCALE GENOMIC DNA]</scope>
    <source>
        <strain evidence="2 3">DSM 21823</strain>
    </source>
</reference>
<organism evidence="2 3">
    <name type="scientific">Gemmobacter caeni</name>
    <dbReference type="NCBI Taxonomy" id="589035"/>
    <lineage>
        <taxon>Bacteria</taxon>
        <taxon>Pseudomonadati</taxon>
        <taxon>Pseudomonadota</taxon>
        <taxon>Alphaproteobacteria</taxon>
        <taxon>Rhodobacterales</taxon>
        <taxon>Paracoccaceae</taxon>
        <taxon>Gemmobacter</taxon>
    </lineage>
</organism>
<evidence type="ECO:0000256" key="1">
    <source>
        <dbReference type="SAM" id="MobiDB-lite"/>
    </source>
</evidence>
<keyword evidence="3" id="KW-1185">Reference proteome</keyword>
<dbReference type="Proteomes" id="UP000244224">
    <property type="component" value="Unassembled WGS sequence"/>
</dbReference>
<protein>
    <submittedName>
        <fullName evidence="2">Uncharacterized protein</fullName>
    </submittedName>
</protein>
<comment type="caution">
    <text evidence="2">The sequence shown here is derived from an EMBL/GenBank/DDBJ whole genome shotgun (WGS) entry which is preliminary data.</text>
</comment>
<name>A0A2T6AP93_9RHOB</name>
<dbReference type="RefSeq" id="WP_145693799.1">
    <property type="nucleotide sequence ID" value="NZ_QBKP01000021.1"/>
</dbReference>
<sequence length="86" mass="9005">MAKILNPGLRPIPLPTGHVVPRQGELVTTNDVLRCADNVAFLRGQELSGALTLQFDPDPVEPPEAPKVAPTLSSQPESPAAGKSKG</sequence>
<evidence type="ECO:0000313" key="3">
    <source>
        <dbReference type="Proteomes" id="UP000244224"/>
    </source>
</evidence>
<evidence type="ECO:0000313" key="2">
    <source>
        <dbReference type="EMBL" id="PTX45635.1"/>
    </source>
</evidence>
<dbReference type="OrthoDB" id="9997317at2"/>
<dbReference type="AlphaFoldDB" id="A0A2T6AP93"/>
<feature type="region of interest" description="Disordered" evidence="1">
    <location>
        <begin position="53"/>
        <end position="86"/>
    </location>
</feature>